<dbReference type="PROSITE" id="PS50968">
    <property type="entry name" value="BIOTINYL_LIPOYL"/>
    <property type="match status" value="1"/>
</dbReference>
<evidence type="ECO:0000256" key="4">
    <source>
        <dbReference type="PIRSR" id="PIRSR617453-50"/>
    </source>
</evidence>
<comment type="similarity">
    <text evidence="1 3">Belongs to the GcvH family.</text>
</comment>
<feature type="domain" description="Lipoyl-binding" evidence="5">
    <location>
        <begin position="22"/>
        <end position="104"/>
    </location>
</feature>
<protein>
    <recommendedName>
        <fullName evidence="3">Glycine cleavage system H protein</fullName>
    </recommendedName>
</protein>
<gene>
    <name evidence="3 6" type="primary">gcvH</name>
    <name evidence="6" type="ORF">KL86DPRO_10833</name>
</gene>
<feature type="modified residue" description="N6-lipoyllysine" evidence="3 4">
    <location>
        <position position="63"/>
    </location>
</feature>
<dbReference type="GO" id="GO:0019464">
    <property type="term" value="P:glycine decarboxylation via glycine cleavage system"/>
    <property type="evidence" value="ECO:0007669"/>
    <property type="project" value="UniProtKB-UniRule"/>
</dbReference>
<dbReference type="EMBL" id="FLUQ01000001">
    <property type="protein sequence ID" value="SBV95224.1"/>
    <property type="molecule type" value="Genomic_DNA"/>
</dbReference>
<dbReference type="Gene3D" id="2.40.50.100">
    <property type="match status" value="1"/>
</dbReference>
<evidence type="ECO:0000256" key="2">
    <source>
        <dbReference type="ARBA" id="ARBA00022823"/>
    </source>
</evidence>
<comment type="cofactor">
    <cofactor evidence="3">
        <name>(R)-lipoate</name>
        <dbReference type="ChEBI" id="CHEBI:83088"/>
    </cofactor>
    <text evidence="3">Binds 1 lipoyl cofactor covalently.</text>
</comment>
<evidence type="ECO:0000259" key="5">
    <source>
        <dbReference type="PROSITE" id="PS50968"/>
    </source>
</evidence>
<dbReference type="PANTHER" id="PTHR11715:SF3">
    <property type="entry name" value="GLYCINE CLEAVAGE SYSTEM H PROTEIN-RELATED"/>
    <property type="match status" value="1"/>
</dbReference>
<comment type="function">
    <text evidence="3">The glycine cleavage system catalyzes the degradation of glycine. The H protein shuttles the methylamine group of glycine from the P protein to the T protein.</text>
</comment>
<comment type="subunit">
    <text evidence="3">The glycine cleavage system is composed of four proteins: P, T, L and H.</text>
</comment>
<dbReference type="HAMAP" id="MF_00272">
    <property type="entry name" value="GcvH"/>
    <property type="match status" value="1"/>
</dbReference>
<dbReference type="AlphaFoldDB" id="A0A212J743"/>
<dbReference type="InterPro" id="IPR000089">
    <property type="entry name" value="Biotin_lipoyl"/>
</dbReference>
<reference evidence="6" key="1">
    <citation type="submission" date="2016-04" db="EMBL/GenBank/DDBJ databases">
        <authorList>
            <person name="Evans L.H."/>
            <person name="Alamgir A."/>
            <person name="Owens N."/>
            <person name="Weber N.D."/>
            <person name="Virtaneva K."/>
            <person name="Barbian K."/>
            <person name="Babar A."/>
            <person name="Rosenke K."/>
        </authorList>
    </citation>
    <scope>NUCLEOTIDE SEQUENCE</scope>
    <source>
        <strain evidence="6">86</strain>
    </source>
</reference>
<organism evidence="6">
    <name type="scientific">uncultured delta proteobacterium</name>
    <dbReference type="NCBI Taxonomy" id="34034"/>
    <lineage>
        <taxon>Bacteria</taxon>
        <taxon>Deltaproteobacteria</taxon>
        <taxon>environmental samples</taxon>
    </lineage>
</organism>
<dbReference type="CDD" id="cd06848">
    <property type="entry name" value="GCS_H"/>
    <property type="match status" value="1"/>
</dbReference>
<proteinExistence type="inferred from homology"/>
<dbReference type="Pfam" id="PF01597">
    <property type="entry name" value="GCV_H"/>
    <property type="match status" value="1"/>
</dbReference>
<evidence type="ECO:0000256" key="3">
    <source>
        <dbReference type="HAMAP-Rule" id="MF_00272"/>
    </source>
</evidence>
<dbReference type="InterPro" id="IPR017453">
    <property type="entry name" value="GCV_H_sub"/>
</dbReference>
<dbReference type="GO" id="GO:0005829">
    <property type="term" value="C:cytosol"/>
    <property type="evidence" value="ECO:0007669"/>
    <property type="project" value="TreeGrafter"/>
</dbReference>
<dbReference type="InterPro" id="IPR003016">
    <property type="entry name" value="2-oxoA_DH_lipoyl-BS"/>
</dbReference>
<keyword evidence="2 3" id="KW-0450">Lipoyl</keyword>
<dbReference type="PANTHER" id="PTHR11715">
    <property type="entry name" value="GLYCINE CLEAVAGE SYSTEM H PROTEIN"/>
    <property type="match status" value="1"/>
</dbReference>
<evidence type="ECO:0000256" key="1">
    <source>
        <dbReference type="ARBA" id="ARBA00009249"/>
    </source>
</evidence>
<accession>A0A212J743</accession>
<evidence type="ECO:0000313" key="6">
    <source>
        <dbReference type="EMBL" id="SBV95224.1"/>
    </source>
</evidence>
<dbReference type="PROSITE" id="PS00189">
    <property type="entry name" value="LIPOYL"/>
    <property type="match status" value="1"/>
</dbReference>
<dbReference type="InterPro" id="IPR011053">
    <property type="entry name" value="Single_hybrid_motif"/>
</dbReference>
<dbReference type="GO" id="GO:0009249">
    <property type="term" value="P:protein lipoylation"/>
    <property type="evidence" value="ECO:0007669"/>
    <property type="project" value="TreeGrafter"/>
</dbReference>
<dbReference type="SUPFAM" id="SSF51230">
    <property type="entry name" value="Single hybrid motif"/>
    <property type="match status" value="1"/>
</dbReference>
<dbReference type="NCBIfam" id="TIGR00527">
    <property type="entry name" value="gcvH"/>
    <property type="match status" value="1"/>
</dbReference>
<dbReference type="InterPro" id="IPR033753">
    <property type="entry name" value="GCV_H/Fam206"/>
</dbReference>
<dbReference type="InterPro" id="IPR002930">
    <property type="entry name" value="GCV_H"/>
</dbReference>
<name>A0A212J743_9DELT</name>
<sequence length="127" mass="13753">MNNPEDLLYAATHEWVRIEGEEAVIGITDFAQEQLGDITFVDLPSVGTILEAGQEMGSVESVKAASEIYAPVSGEVVECNTDLDASPEVINESPYDGGWMIRVKLATPPSGLMSAEEYEEHAQNEAH</sequence>
<dbReference type="NCBIfam" id="NF002270">
    <property type="entry name" value="PRK01202.1"/>
    <property type="match status" value="1"/>
</dbReference>
<dbReference type="GO" id="GO:0005960">
    <property type="term" value="C:glycine cleavage complex"/>
    <property type="evidence" value="ECO:0007669"/>
    <property type="project" value="InterPro"/>
</dbReference>